<feature type="domain" description="C2H2-type" evidence="6">
    <location>
        <begin position="786"/>
        <end position="813"/>
    </location>
</feature>
<feature type="domain" description="C2H2-type" evidence="6">
    <location>
        <begin position="631"/>
        <end position="659"/>
    </location>
</feature>
<dbReference type="Gene3D" id="3.30.160.60">
    <property type="entry name" value="Classic Zinc Finger"/>
    <property type="match status" value="9"/>
</dbReference>
<feature type="domain" description="C2H2-type" evidence="6">
    <location>
        <begin position="869"/>
        <end position="896"/>
    </location>
</feature>
<dbReference type="Proteomes" id="UP001151699">
    <property type="component" value="Chromosome B"/>
</dbReference>
<evidence type="ECO:0000256" key="2">
    <source>
        <dbReference type="ARBA" id="ARBA00022737"/>
    </source>
</evidence>
<feature type="domain" description="C2H2-type" evidence="6">
    <location>
        <begin position="209"/>
        <end position="237"/>
    </location>
</feature>
<reference evidence="7" key="1">
    <citation type="submission" date="2022-07" db="EMBL/GenBank/DDBJ databases">
        <authorList>
            <person name="Trinca V."/>
            <person name="Uliana J.V.C."/>
            <person name="Torres T.T."/>
            <person name="Ward R.J."/>
            <person name="Monesi N."/>
        </authorList>
    </citation>
    <scope>NUCLEOTIDE SEQUENCE</scope>
    <source>
        <strain evidence="7">HSMRA1968</strain>
        <tissue evidence="7">Whole embryos</tissue>
    </source>
</reference>
<evidence type="ECO:0000313" key="7">
    <source>
        <dbReference type="EMBL" id="KAJ6641702.1"/>
    </source>
</evidence>
<feature type="domain" description="C2H2-type" evidence="6">
    <location>
        <begin position="662"/>
        <end position="690"/>
    </location>
</feature>
<evidence type="ECO:0000256" key="4">
    <source>
        <dbReference type="ARBA" id="ARBA00022833"/>
    </source>
</evidence>
<dbReference type="SMART" id="SM00355">
    <property type="entry name" value="ZnF_C2H2"/>
    <property type="match status" value="22"/>
</dbReference>
<dbReference type="Pfam" id="PF00096">
    <property type="entry name" value="zf-C2H2"/>
    <property type="match status" value="5"/>
</dbReference>
<dbReference type="AlphaFoldDB" id="A0A9Q0N298"/>
<protein>
    <submittedName>
        <fullName evidence="7">Zinc finger protein</fullName>
    </submittedName>
</protein>
<feature type="domain" description="C2H2-type" evidence="6">
    <location>
        <begin position="758"/>
        <end position="785"/>
    </location>
</feature>
<feature type="domain" description="C2H2-type" evidence="6">
    <location>
        <begin position="33"/>
        <end position="60"/>
    </location>
</feature>
<dbReference type="FunFam" id="3.30.160.60:FF:000688">
    <property type="entry name" value="zinc finger protein 197 isoform X1"/>
    <property type="match status" value="1"/>
</dbReference>
<evidence type="ECO:0000256" key="5">
    <source>
        <dbReference type="PROSITE-ProRule" id="PRU00042"/>
    </source>
</evidence>
<feature type="domain" description="C2H2-type" evidence="6">
    <location>
        <begin position="179"/>
        <end position="207"/>
    </location>
</feature>
<keyword evidence="4" id="KW-0862">Zinc</keyword>
<keyword evidence="8" id="KW-1185">Reference proteome</keyword>
<dbReference type="GO" id="GO:0008270">
    <property type="term" value="F:zinc ion binding"/>
    <property type="evidence" value="ECO:0007669"/>
    <property type="project" value="UniProtKB-KW"/>
</dbReference>
<dbReference type="PROSITE" id="PS50157">
    <property type="entry name" value="ZINC_FINGER_C2H2_2"/>
    <property type="match status" value="17"/>
</dbReference>
<feature type="domain" description="C2H2-type" evidence="6">
    <location>
        <begin position="290"/>
        <end position="318"/>
    </location>
</feature>
<dbReference type="SUPFAM" id="SSF57667">
    <property type="entry name" value="beta-beta-alpha zinc fingers"/>
    <property type="match status" value="7"/>
</dbReference>
<organism evidence="7 8">
    <name type="scientific">Pseudolycoriella hygida</name>
    <dbReference type="NCBI Taxonomy" id="35572"/>
    <lineage>
        <taxon>Eukaryota</taxon>
        <taxon>Metazoa</taxon>
        <taxon>Ecdysozoa</taxon>
        <taxon>Arthropoda</taxon>
        <taxon>Hexapoda</taxon>
        <taxon>Insecta</taxon>
        <taxon>Pterygota</taxon>
        <taxon>Neoptera</taxon>
        <taxon>Endopterygota</taxon>
        <taxon>Diptera</taxon>
        <taxon>Nematocera</taxon>
        <taxon>Sciaroidea</taxon>
        <taxon>Sciaridae</taxon>
        <taxon>Pseudolycoriella</taxon>
    </lineage>
</organism>
<feature type="domain" description="C2H2-type" evidence="6">
    <location>
        <begin position="841"/>
        <end position="868"/>
    </location>
</feature>
<feature type="domain" description="C2H2-type" evidence="6">
    <location>
        <begin position="814"/>
        <end position="836"/>
    </location>
</feature>
<feature type="domain" description="C2H2-type" evidence="6">
    <location>
        <begin position="580"/>
        <end position="607"/>
    </location>
</feature>
<evidence type="ECO:0000313" key="8">
    <source>
        <dbReference type="Proteomes" id="UP001151699"/>
    </source>
</evidence>
<dbReference type="PANTHER" id="PTHR24379:SF121">
    <property type="entry name" value="C2H2-TYPE DOMAIN-CONTAINING PROTEIN"/>
    <property type="match status" value="1"/>
</dbReference>
<accession>A0A9Q0N298</accession>
<keyword evidence="2" id="KW-0677">Repeat</keyword>
<evidence type="ECO:0000256" key="3">
    <source>
        <dbReference type="ARBA" id="ARBA00022771"/>
    </source>
</evidence>
<feature type="domain" description="C2H2-type" evidence="6">
    <location>
        <begin position="480"/>
        <end position="507"/>
    </location>
</feature>
<sequence length="923" mass="107634">MAATTTLNSKNPINSLPSKAAEIYREETGDIYYVCFHCGYNSSSVTDMLTHIEVHFSCKNDIYEALHCVDVKSEPTEQEPEYVIKQLEQIFTDCSTKTIENSFPADETNHLILPDQPALSDVIDGFADLQGLFEWKCLLCNILFKKSTKLKQHLIKHSSDPMKRVIDEKKKEMKALYSFKCTLCSLEFYDATASEQHLEDAHRAVPPLIKCIPCSIEFVSATFLKEHMTVAHSKQERSAIEDTSSESCGRYEMPAAARYEKCFCTICRKTLIGTFRFMQHTFTHFDLKMFCCPKCPSNFTRMDTFNKHMRSKHSQKPEYAFICRFCEDTFDHSNLFSFVTHAFEHHLDDGDRNNSGLNETFNYSCRFCYKGFDRWIDASTHLSQHADDELPKGLPCNSDRLFSERCSSGAYRSEFLYNCSICTSTLCGSYEARKHLIEKHQIADHVTVKRCTMDHKLFSAPLQYRVISAKSNEPIKKKTNKCNDCDSIFETEIDLMRHRLQHFNVQPYFCPNCSMSFSSREQVSRHLLKKHGLELSYEQLICKFCGCEFSDDDEFIVHNFSDHLYINFDADDDLDDLCKYECRYCSEILDERRLMDQHLHTHTNDNITEVVDAEAEDCSINKLRHNDEFLYVCLQCPKKFRLPYVVKEHAKVVHHDKPKKESHCDLCDITFFSWHSLRNHQSKVHSGLEKKPVTSKNNVNEIVRKVQVSPRKKGRKKLEGNRCDICNNTFLSNRSMINHRTKRHPETVDNSLKHQHSYTCAECGKTIADISNFHKHRETHEKRHSFTCDICSKTYRLKNSLQTHMLIHTEEKNFVCEECGKSFYTTSKLNLHKQVHENLTFHCDKCGKVFYTRNNFSKHKKTHLDNARKKCTMCDNTFKSSVSLRIHMLLHEREKKYTCRYCDMTFAQSSGRRGHEKVKHDIA</sequence>
<dbReference type="InterPro" id="IPR013087">
    <property type="entry name" value="Znf_C2H2_type"/>
</dbReference>
<feature type="domain" description="C2H2-type" evidence="6">
    <location>
        <begin position="508"/>
        <end position="536"/>
    </location>
</feature>
<dbReference type="GO" id="GO:0030674">
    <property type="term" value="F:protein-macromolecule adaptor activity"/>
    <property type="evidence" value="ECO:0007669"/>
    <property type="project" value="UniProtKB-ARBA"/>
</dbReference>
<evidence type="ECO:0000259" key="6">
    <source>
        <dbReference type="PROSITE" id="PS50157"/>
    </source>
</evidence>
<feature type="domain" description="C2H2-type" evidence="6">
    <location>
        <begin position="135"/>
        <end position="162"/>
    </location>
</feature>
<dbReference type="InterPro" id="IPR036236">
    <property type="entry name" value="Znf_C2H2_sf"/>
</dbReference>
<feature type="domain" description="C2H2-type" evidence="6">
    <location>
        <begin position="363"/>
        <end position="390"/>
    </location>
</feature>
<dbReference type="EMBL" id="WJQU01000002">
    <property type="protein sequence ID" value="KAJ6641702.1"/>
    <property type="molecule type" value="Genomic_DNA"/>
</dbReference>
<comment type="caution">
    <text evidence="7">The sequence shown here is derived from an EMBL/GenBank/DDBJ whole genome shotgun (WGS) entry which is preliminary data.</text>
</comment>
<gene>
    <name evidence="7" type="primary">ZNF91_12</name>
    <name evidence="7" type="ORF">Bhyg_06642</name>
</gene>
<feature type="domain" description="C2H2-type" evidence="6">
    <location>
        <begin position="897"/>
        <end position="923"/>
    </location>
</feature>
<evidence type="ECO:0000256" key="1">
    <source>
        <dbReference type="ARBA" id="ARBA00022723"/>
    </source>
</evidence>
<dbReference type="PANTHER" id="PTHR24379">
    <property type="entry name" value="KRAB AND ZINC FINGER DOMAIN-CONTAINING"/>
    <property type="match status" value="1"/>
</dbReference>
<dbReference type="PROSITE" id="PS00028">
    <property type="entry name" value="ZINC_FINGER_C2H2_1"/>
    <property type="match status" value="18"/>
</dbReference>
<dbReference type="OrthoDB" id="7778706at2759"/>
<name>A0A9Q0N298_9DIPT</name>
<proteinExistence type="predicted"/>
<keyword evidence="1" id="KW-0479">Metal-binding</keyword>
<keyword evidence="3 5" id="KW-0863">Zinc-finger</keyword>